<reference evidence="3 4" key="1">
    <citation type="journal article" date="2016" name="Nat. Commun.">
        <title>Thousands of microbial genomes shed light on interconnected biogeochemical processes in an aquifer system.</title>
        <authorList>
            <person name="Anantharaman K."/>
            <person name="Brown C.T."/>
            <person name="Hug L.A."/>
            <person name="Sharon I."/>
            <person name="Castelle C.J."/>
            <person name="Probst A.J."/>
            <person name="Thomas B.C."/>
            <person name="Singh A."/>
            <person name="Wilkins M.J."/>
            <person name="Karaoz U."/>
            <person name="Brodie E.L."/>
            <person name="Williams K.H."/>
            <person name="Hubbard S.S."/>
            <person name="Banfield J.F."/>
        </authorList>
    </citation>
    <scope>NUCLEOTIDE SEQUENCE [LARGE SCALE GENOMIC DNA]</scope>
</reference>
<dbReference type="Gene3D" id="2.180.10.10">
    <property type="entry name" value="RHS repeat-associated core"/>
    <property type="match status" value="1"/>
</dbReference>
<name>A0A1F7G7V0_9BACT</name>
<keyword evidence="2" id="KW-0472">Membrane</keyword>
<evidence type="ECO:0000313" key="3">
    <source>
        <dbReference type="EMBL" id="OGK14940.1"/>
    </source>
</evidence>
<feature type="compositionally biased region" description="Pro residues" evidence="1">
    <location>
        <begin position="1681"/>
        <end position="1690"/>
    </location>
</feature>
<feature type="compositionally biased region" description="Low complexity" evidence="1">
    <location>
        <begin position="1695"/>
        <end position="1718"/>
    </location>
</feature>
<feature type="region of interest" description="Disordered" evidence="1">
    <location>
        <begin position="188"/>
        <end position="210"/>
    </location>
</feature>
<organism evidence="3 4">
    <name type="scientific">Candidatus Roizmanbacteria bacterium RIFCSPHIGHO2_01_FULL_39_12b</name>
    <dbReference type="NCBI Taxonomy" id="1802030"/>
    <lineage>
        <taxon>Bacteria</taxon>
        <taxon>Candidatus Roizmaniibacteriota</taxon>
    </lineage>
</organism>
<dbReference type="EMBL" id="MFZF01000039">
    <property type="protein sequence ID" value="OGK14940.1"/>
    <property type="molecule type" value="Genomic_DNA"/>
</dbReference>
<protein>
    <recommendedName>
        <fullName evidence="5">Insecticide toxin TcdB middle/N-terminal domain-containing protein</fullName>
    </recommendedName>
</protein>
<dbReference type="Proteomes" id="UP000178372">
    <property type="component" value="Unassembled WGS sequence"/>
</dbReference>
<keyword evidence="2" id="KW-1133">Transmembrane helix</keyword>
<keyword evidence="2" id="KW-0812">Transmembrane</keyword>
<evidence type="ECO:0000313" key="4">
    <source>
        <dbReference type="Proteomes" id="UP000178372"/>
    </source>
</evidence>
<proteinExistence type="predicted"/>
<feature type="region of interest" description="Disordered" evidence="1">
    <location>
        <begin position="1675"/>
        <end position="1726"/>
    </location>
</feature>
<comment type="caution">
    <text evidence="3">The sequence shown here is derived from an EMBL/GenBank/DDBJ whole genome shotgun (WGS) entry which is preliminary data.</text>
</comment>
<sequence length="2010" mass="225946">MDIQPETTSVIKKNLALIFVLLLTTAGALIGIRYFLRAESIKIPDGYNVLSYIDALETADRNEDGYINSLDGAYVVKRYGAFRLIADPKFGDAYNSLEVSFQIAHFNKNINIIRGQIFKDPVLSRQYVEDIVVANEKSIATPNYVTDDRSYNEQFPSLRRGITLPIEPIITSENLVAEKLSEVKVLGETTESADTQAGGEATGSRGSDSGRTIIPSVLGTVSSYTGSAGFDYPISVPSGPGGIAPALSLGYASGNVDDALPYDDRQVVDYGDDGHEIQDYFYKNSKSYTPFFAGYGFAVSGGGSIVRDTRQEKDVFVLKGEVHHRFILNLPSGLSAELKYNKQTRRWTSIPEGFVKIDRVGVDTEGKMMPSSDFRIFDGAQWVVTASDGSKYYFGEEKLSDKINIDGRIHGSEDIRAMHKKNNEEVARNKLHHTITTKGGIFNEFDIADLCKGDSTNEPCRSRISNKKPALLVTKWLLRRMETSDGRSINFQYDNYQKYYGDFYGKDWDNKLAFVTTDSYLRSITWNDDKHRVLFLREDRPDRGGNQFLSPARLAKVDVETKLASDNTYHLVRRYQLGYVNDDSVMEEGKNDWQASLVKSIQEFGTDGKTTTPTVIFKYKQYSLNTGTSGSLIYLTNINNGYGGETQYAYEMFNVGMMNGTGDGKTGLRRARVVEKKVADNTSDPVRVTRETYKYGTAVGFADRIRGDKIFGREFLGHDWVEVKTYDFNSDKILAHNLAKFYQFNGKKGNKTVKSNCQNGKCDETILKDVWVCFEPHLNKGRPKQEIVYNQLDSGKEIEANKTTGVYNYRILDWDASGNGYIKEDNLNTDTKECKGTGMTQPYFVYPRSTTTIVAESKSQEFEKTGAMTNLKETPVNERSVKQENLQYDLFGNLLKAVSYGPVNEKGEDITSDDNRYSYGYYLTGNLSWLNNLPYLSYTSESSNCLEGDLQCQFGRSQIWYDQFYGKFSEIDPATQKPSLGLVTQTKNYIETDANRDGKHDDPITTYQGIGYLRLSDDLRDHDNNPNNDTADLRRGGTNITFGPKPNLKNIEKEKVGSQVMTTSKTEYDPYYKTLVTSTQNVLGHKTLADDYDYLLQIPKFTKTQLEKNTDVFSVNKIAFDPLGRITAKFSPDPDKPGWVQGKPSQINTFFDSTTNPGQVALITRQMSLVSQTKDGKFHYMTTDNFYDGLGKIKQTQVLSKKIDGVAKKLVTDAVFNVIGAQLETYELQLAEPVNLPDSDAMPYDRLVKSVAPQLVTIDHRVLSKTTFDGLNRPIQSTVFDVDNNRELTTKNFYYINAQKTLNPKGVAAISTTDSLGRPIDGLVVDPNGDQHTITQNEYTQAMIDKPTKTTYRSTKQLDGGSSAAMEVKYDKAGRVYWSKEPSLNVAEFQYDVLGNIIWSKRGDGSTHDDIGSEYDLLSRLVKTSYYSSGNEELFKGITTDKTDITYAYDDGAGALGKLVSVKHHMGVDMFTYDIAGRQKTVSKTIKDKTYSTTNNYNKLSQLTSVEYPDNHKYEMEYDEEGAAQKTLLNGQSLAASTIFDKFGRAKESQFVLGTNTYVSKTSYDMMGRLKELNFEKKNGDSLIPYFKQKLGYDQYAQLTPLTESTFKDGVEDKTIYNYTYDTFSRLTKAESSKFNTSYSYDPFGRLQTKNEEEPITLAYDSSFPFFAPKAISRPAAVSPTPTPTVPPREPPIENEPTITPEPTTEPTKFPTITSGPTLTPPTPTPASCKFESIIGIKERMSDGTLRPLTTDEAKDFLTINDKRKAKYDSDENDREFWSKFTDGYFKPYPEGGSDYTNRKLCCVDEANELPYAYKVGEDKAYITIKYFGTGSSNFEIVDRYCNNLEEGTGCPANTTDRGGLRDLDYPTTAVPHLPIGCNQRYEYGWIVVKNSGIGALLKKLFPAGRGTATNEGLTGGQRNVFNFNYNNKGAMLEDDKQCYSYNRLNQLIALKIKKDKSQSCNNGEFTKSIYFYYDYAGTLVLQEEYKGQSNDLLKKTYYFGSYEDEYASN</sequence>
<gene>
    <name evidence="3" type="ORF">A2690_01560</name>
</gene>
<feature type="region of interest" description="Disordered" evidence="1">
    <location>
        <begin position="1018"/>
        <end position="1045"/>
    </location>
</feature>
<accession>A0A1F7G7V0</accession>
<evidence type="ECO:0008006" key="5">
    <source>
        <dbReference type="Google" id="ProtNLM"/>
    </source>
</evidence>
<evidence type="ECO:0000256" key="2">
    <source>
        <dbReference type="SAM" id="Phobius"/>
    </source>
</evidence>
<evidence type="ECO:0000256" key="1">
    <source>
        <dbReference type="SAM" id="MobiDB-lite"/>
    </source>
</evidence>
<feature type="transmembrane region" description="Helical" evidence="2">
    <location>
        <begin position="15"/>
        <end position="36"/>
    </location>
</feature>